<dbReference type="RefSeq" id="WP_349641229.1">
    <property type="nucleotide sequence ID" value="NZ_CAWVOH010000001.1"/>
</dbReference>
<feature type="domain" description="Glycosyltransferase 2-like" evidence="5">
    <location>
        <begin position="17"/>
        <end position="181"/>
    </location>
</feature>
<name>A0ABM9N3F4_9LACO</name>
<dbReference type="Proteomes" id="UP001314241">
    <property type="component" value="Unassembled WGS sequence"/>
</dbReference>
<comment type="similarity">
    <text evidence="2">Belongs to the glycosyltransferase 2 family.</text>
</comment>
<sequence length="312" mass="36208">MTVQTQSQAKERKVAAVVVTYNRLALLKECIAHLQQEDLPLSHLIVVDNASDADTQDYLESLGDQIVYLRLPENIGGAGGFNRGVRYFIEETQDDFVWLMDDDTMVQRDSLTELINFAQQKPDFGFLASDVRWTDGHRAKMNAPAPMNRLQKVPEEGAQPVQLQSATFVAILFRRTVVEKIGLPITDFFIWGDDIEYSERAGRIAPGYFVPAARVLHKMKANTGSSILKDGPDRIQRYFYAYRNKMYYLKKRDWYRRYRARLRISLEYWQLFFSKADHRAEKLATMRKAIRAGRHFHPKIEYANHYNSKDGK</sequence>
<dbReference type="InterPro" id="IPR029044">
    <property type="entry name" value="Nucleotide-diphossugar_trans"/>
</dbReference>
<evidence type="ECO:0000313" key="7">
    <source>
        <dbReference type="Proteomes" id="UP001314241"/>
    </source>
</evidence>
<dbReference type="Gene3D" id="3.90.550.10">
    <property type="entry name" value="Spore Coat Polysaccharide Biosynthesis Protein SpsA, Chain A"/>
    <property type="match status" value="1"/>
</dbReference>
<dbReference type="SUPFAM" id="SSF53448">
    <property type="entry name" value="Nucleotide-diphospho-sugar transferases"/>
    <property type="match status" value="1"/>
</dbReference>
<comment type="caution">
    <text evidence="6">The sequence shown here is derived from an EMBL/GenBank/DDBJ whole genome shotgun (WGS) entry which is preliminary data.</text>
</comment>
<dbReference type="CDD" id="cd04185">
    <property type="entry name" value="GT_2_like_b"/>
    <property type="match status" value="1"/>
</dbReference>
<evidence type="ECO:0000256" key="1">
    <source>
        <dbReference type="ARBA" id="ARBA00004776"/>
    </source>
</evidence>
<evidence type="ECO:0000256" key="2">
    <source>
        <dbReference type="ARBA" id="ARBA00006739"/>
    </source>
</evidence>
<keyword evidence="7" id="KW-1185">Reference proteome</keyword>
<dbReference type="Pfam" id="PF00535">
    <property type="entry name" value="Glycos_transf_2"/>
    <property type="match status" value="1"/>
</dbReference>
<evidence type="ECO:0000313" key="6">
    <source>
        <dbReference type="EMBL" id="CAK8053672.1"/>
    </source>
</evidence>
<dbReference type="PANTHER" id="PTHR43179">
    <property type="entry name" value="RHAMNOSYLTRANSFERASE WBBL"/>
    <property type="match status" value="1"/>
</dbReference>
<keyword evidence="3" id="KW-0328">Glycosyltransferase</keyword>
<proteinExistence type="inferred from homology"/>
<gene>
    <name evidence="6" type="ORF">R54876_GBNLAHCA_00229</name>
</gene>
<dbReference type="InterPro" id="IPR001173">
    <property type="entry name" value="Glyco_trans_2-like"/>
</dbReference>
<organism evidence="6 7">
    <name type="scientific">Eupransor demetentiae</name>
    <dbReference type="NCBI Taxonomy" id="3109584"/>
    <lineage>
        <taxon>Bacteria</taxon>
        <taxon>Bacillati</taxon>
        <taxon>Bacillota</taxon>
        <taxon>Bacilli</taxon>
        <taxon>Lactobacillales</taxon>
        <taxon>Lactobacillaceae</taxon>
        <taxon>Eupransor</taxon>
    </lineage>
</organism>
<comment type="pathway">
    <text evidence="1">Cell wall biogenesis; cell wall polysaccharide biosynthesis.</text>
</comment>
<dbReference type="EMBL" id="CAWVOH010000001">
    <property type="protein sequence ID" value="CAK8053672.1"/>
    <property type="molecule type" value="Genomic_DNA"/>
</dbReference>
<evidence type="ECO:0000256" key="3">
    <source>
        <dbReference type="ARBA" id="ARBA00022676"/>
    </source>
</evidence>
<evidence type="ECO:0000259" key="5">
    <source>
        <dbReference type="Pfam" id="PF00535"/>
    </source>
</evidence>
<keyword evidence="4" id="KW-0808">Transferase</keyword>
<dbReference type="PANTHER" id="PTHR43179:SF12">
    <property type="entry name" value="GALACTOFURANOSYLTRANSFERASE GLFT2"/>
    <property type="match status" value="1"/>
</dbReference>
<reference evidence="6 7" key="1">
    <citation type="submission" date="2024-01" db="EMBL/GenBank/DDBJ databases">
        <authorList>
            <person name="Botero Cardona J."/>
        </authorList>
    </citation>
    <scope>NUCLEOTIDE SEQUENCE [LARGE SCALE GENOMIC DNA]</scope>
    <source>
        <strain evidence="6 7">LMG 33000</strain>
    </source>
</reference>
<protein>
    <submittedName>
        <fullName evidence="6">GT2 family (WcaE)</fullName>
    </submittedName>
</protein>
<accession>A0ABM9N3F4</accession>
<evidence type="ECO:0000256" key="4">
    <source>
        <dbReference type="ARBA" id="ARBA00022679"/>
    </source>
</evidence>